<keyword evidence="3" id="KW-1185">Reference proteome</keyword>
<protein>
    <submittedName>
        <fullName evidence="2">Uncharacterized protein</fullName>
    </submittedName>
</protein>
<sequence>MCYNLSKLSRRQRRRPPSLQTHLPPAAA</sequence>
<dbReference type="Proteomes" id="UP000015104">
    <property type="component" value="Unassembled WGS sequence"/>
</dbReference>
<accession>T1KFF2</accession>
<dbReference type="HOGENOM" id="CLU_3413363_0_0_1"/>
<dbReference type="EnsemblMetazoa" id="tetur10g02910.1">
    <property type="protein sequence ID" value="tetur10g02910.1"/>
    <property type="gene ID" value="tetur10g02910"/>
</dbReference>
<name>T1KFF2_TETUR</name>
<reference evidence="3" key="1">
    <citation type="submission" date="2011-08" db="EMBL/GenBank/DDBJ databases">
        <authorList>
            <person name="Rombauts S."/>
        </authorList>
    </citation>
    <scope>NUCLEOTIDE SEQUENCE</scope>
    <source>
        <strain evidence="3">London</strain>
    </source>
</reference>
<reference evidence="2" key="2">
    <citation type="submission" date="2015-06" db="UniProtKB">
        <authorList>
            <consortium name="EnsemblMetazoa"/>
        </authorList>
    </citation>
    <scope>IDENTIFICATION</scope>
</reference>
<feature type="region of interest" description="Disordered" evidence="1">
    <location>
        <begin position="1"/>
        <end position="28"/>
    </location>
</feature>
<proteinExistence type="predicted"/>
<evidence type="ECO:0000313" key="2">
    <source>
        <dbReference type="EnsemblMetazoa" id="tetur10g02910.1"/>
    </source>
</evidence>
<evidence type="ECO:0000313" key="3">
    <source>
        <dbReference type="Proteomes" id="UP000015104"/>
    </source>
</evidence>
<evidence type="ECO:0000256" key="1">
    <source>
        <dbReference type="SAM" id="MobiDB-lite"/>
    </source>
</evidence>
<organism evidence="2 3">
    <name type="scientific">Tetranychus urticae</name>
    <name type="common">Two-spotted spider mite</name>
    <dbReference type="NCBI Taxonomy" id="32264"/>
    <lineage>
        <taxon>Eukaryota</taxon>
        <taxon>Metazoa</taxon>
        <taxon>Ecdysozoa</taxon>
        <taxon>Arthropoda</taxon>
        <taxon>Chelicerata</taxon>
        <taxon>Arachnida</taxon>
        <taxon>Acari</taxon>
        <taxon>Acariformes</taxon>
        <taxon>Trombidiformes</taxon>
        <taxon>Prostigmata</taxon>
        <taxon>Eleutherengona</taxon>
        <taxon>Raphignathae</taxon>
        <taxon>Tetranychoidea</taxon>
        <taxon>Tetranychidae</taxon>
        <taxon>Tetranychus</taxon>
    </lineage>
</organism>
<dbReference type="AlphaFoldDB" id="T1KFF2"/>
<dbReference type="EMBL" id="CAEY01000036">
    <property type="status" value="NOT_ANNOTATED_CDS"/>
    <property type="molecule type" value="Genomic_DNA"/>
</dbReference>